<feature type="coiled-coil region" evidence="1">
    <location>
        <begin position="909"/>
        <end position="957"/>
    </location>
</feature>
<keyword evidence="1" id="KW-0175">Coiled coil</keyword>
<name>A0ABQ5JUT3_9EUKA</name>
<feature type="compositionally biased region" description="Basic and acidic residues" evidence="2">
    <location>
        <begin position="573"/>
        <end position="588"/>
    </location>
</feature>
<keyword evidence="4" id="KW-1185">Reference proteome</keyword>
<evidence type="ECO:0000313" key="4">
    <source>
        <dbReference type="Proteomes" id="UP001057375"/>
    </source>
</evidence>
<feature type="coiled-coil region" evidence="1">
    <location>
        <begin position="1012"/>
        <end position="1060"/>
    </location>
</feature>
<dbReference type="Gene3D" id="1.10.287.1490">
    <property type="match status" value="2"/>
</dbReference>
<comment type="caution">
    <text evidence="3">The sequence shown here is derived from an EMBL/GenBank/DDBJ whole genome shotgun (WGS) entry which is preliminary data.</text>
</comment>
<evidence type="ECO:0000256" key="1">
    <source>
        <dbReference type="SAM" id="Coils"/>
    </source>
</evidence>
<feature type="compositionally biased region" description="Polar residues" evidence="2">
    <location>
        <begin position="346"/>
        <end position="357"/>
    </location>
</feature>
<feature type="coiled-coil region" evidence="1">
    <location>
        <begin position="424"/>
        <end position="458"/>
    </location>
</feature>
<feature type="compositionally biased region" description="Low complexity" evidence="2">
    <location>
        <begin position="291"/>
        <end position="302"/>
    </location>
</feature>
<feature type="compositionally biased region" description="Polar residues" evidence="2">
    <location>
        <begin position="304"/>
        <end position="313"/>
    </location>
</feature>
<feature type="region of interest" description="Disordered" evidence="2">
    <location>
        <begin position="573"/>
        <end position="595"/>
    </location>
</feature>
<gene>
    <name evidence="3" type="ORF">ADUPG1_011222</name>
</gene>
<feature type="region of interest" description="Disordered" evidence="2">
    <location>
        <begin position="285"/>
        <end position="418"/>
    </location>
</feature>
<organism evidence="3 4">
    <name type="scientific">Aduncisulcus paluster</name>
    <dbReference type="NCBI Taxonomy" id="2918883"/>
    <lineage>
        <taxon>Eukaryota</taxon>
        <taxon>Metamonada</taxon>
        <taxon>Carpediemonas-like organisms</taxon>
        <taxon>Aduncisulcus</taxon>
    </lineage>
</organism>
<dbReference type="PANTHER" id="PTHR43941:SF1">
    <property type="entry name" value="STRUCTURAL MAINTENANCE OF CHROMOSOMES PROTEIN 2"/>
    <property type="match status" value="1"/>
</dbReference>
<dbReference type="EMBL" id="BQXS01011903">
    <property type="protein sequence ID" value="GKT18009.1"/>
    <property type="molecule type" value="Genomic_DNA"/>
</dbReference>
<evidence type="ECO:0000313" key="3">
    <source>
        <dbReference type="EMBL" id="GKT18009.1"/>
    </source>
</evidence>
<feature type="coiled-coil region" evidence="1">
    <location>
        <begin position="181"/>
        <end position="284"/>
    </location>
</feature>
<evidence type="ECO:0000256" key="2">
    <source>
        <dbReference type="SAM" id="MobiDB-lite"/>
    </source>
</evidence>
<feature type="compositionally biased region" description="Polar residues" evidence="2">
    <location>
        <begin position="403"/>
        <end position="418"/>
    </location>
</feature>
<feature type="compositionally biased region" description="Polar residues" evidence="2">
    <location>
        <begin position="367"/>
        <end position="381"/>
    </location>
</feature>
<feature type="compositionally biased region" description="Low complexity" evidence="2">
    <location>
        <begin position="1127"/>
        <end position="1138"/>
    </location>
</feature>
<dbReference type="Proteomes" id="UP001057375">
    <property type="component" value="Unassembled WGS sequence"/>
</dbReference>
<feature type="region of interest" description="Disordered" evidence="2">
    <location>
        <begin position="1127"/>
        <end position="1146"/>
    </location>
</feature>
<feature type="non-terminal residue" evidence="3">
    <location>
        <position position="1146"/>
    </location>
</feature>
<dbReference type="PANTHER" id="PTHR43941">
    <property type="entry name" value="STRUCTURAL MAINTENANCE OF CHROMOSOMES PROTEIN 2"/>
    <property type="match status" value="1"/>
</dbReference>
<proteinExistence type="predicted"/>
<protein>
    <submittedName>
        <fullName evidence="3">Uncharacterized protein</fullName>
    </submittedName>
</protein>
<reference evidence="3" key="1">
    <citation type="submission" date="2022-03" db="EMBL/GenBank/DDBJ databases">
        <title>Draft genome sequence of Aduncisulcus paluster, a free-living microaerophilic Fornicata.</title>
        <authorList>
            <person name="Yuyama I."/>
            <person name="Kume K."/>
            <person name="Tamura T."/>
            <person name="Inagaki Y."/>
            <person name="Hashimoto T."/>
        </authorList>
    </citation>
    <scope>NUCLEOTIDE SEQUENCE</scope>
    <source>
        <strain evidence="3">NY0171</strain>
    </source>
</reference>
<feature type="region of interest" description="Disordered" evidence="2">
    <location>
        <begin position="804"/>
        <end position="824"/>
    </location>
</feature>
<dbReference type="SUPFAM" id="SSF57997">
    <property type="entry name" value="Tropomyosin"/>
    <property type="match status" value="1"/>
</dbReference>
<accession>A0ABQ5JUT3</accession>
<sequence>MSSKIADDFQNTIKKLFDLLELDFEPDNYESSFDLLCELPVYLRLLELCGYEIDYDKFSHLDDDLAEDHDVMISNFQQLLKLCQDFGLKSVLSDINFERIISQDWTEMKRLLLPLMSHAERSLISSSVAKLKDTFSNTKDKELISTISSIDLDGFLRGNPHVIDEVVSAVSALVGNMQTAMKALRTEKELLAFEKKKIEEKSSFGAPLSDHSRFEETLNQYQKLIQRLKMDKQRLEAQIANNSRRHRTQQRSFEERERLLRSQLKQQIEKNNSLEKKIYLLEKTPHESDYSSRTAVSSSVPSGQGLTSTSGAVQRSGVFGTPRTPLPRSHLIETSGSVHVSDDHSPLNQSSSMSSAERTGEMGSPIMPSQQDHSTKASPSGQKHHLAHTSYNDEGNELEEESYSMTHSSMSKESNDGIRSSFVSDTIRRQLDDQCEQIEALKRTIVDRNDEIDDLTLQVAVLRKEHSTVSDQLRAQKDKTVKEEAHCSRLEEELTSLRTVRKEDSVRLKDLSVKVETLTADLSKERSALQLKEAHLSQMKSDCSRLKSRVSELQANVESSSVSIKKLESSLREMKSSSEHARSLHESELSSSQKECSSLRSKVASLESNLSSLNDRLKSNSSELSNALSTIESLRTDLKHQAESWQSRHDAQSVDLKEAERQRDNYELELSKMTRSMEDIQKNFKESSEITKTQHSEIKKLEDLLSLERSAHSSTKAHVVELETSVRDLTDSLEESKNSFEKERIQLTSSLSSVRSELSSLRAEHDSFSARISSTNSTLEATVKDVSLERDKLQTRVKHLEDDLKKKNELNSQTQSSLEEQRSRLSTLKAELDASKEYLSETSLKLQESQEECKSHSAKVSDLIGEISNIKEKCTILSSSLDKSLGENTELLSKIEYLQGNLKQKDGIIESNQLNLESLLKEKSKLIQDSDSLRDTLEDEREIIRQTKSQLSSMTTEYSHLSANYTLLQTTHKDLETRFISEQDNYKIEKEAIIQHNSEQIEKIGTLHEKKKKEFEAQLKDMSKQLSRSDQILKERDVRIQELQDELKSIKSSLEETHAAGEMKDTIHQQHITEIKKLEDLLSLERSAHSSTKAHVVELETSVRDLTDSLEESKNSFEKERIQLTSSLSSVRSELSSLRAEHDSFS</sequence>